<organism evidence="13 14">
    <name type="scientific">Planktomarina temperata RCA23</name>
    <dbReference type="NCBI Taxonomy" id="666509"/>
    <lineage>
        <taxon>Bacteria</taxon>
        <taxon>Pseudomonadati</taxon>
        <taxon>Pseudomonadota</taxon>
        <taxon>Alphaproteobacteria</taxon>
        <taxon>Rhodobacterales</taxon>
        <taxon>Paracoccaceae</taxon>
        <taxon>Planktomarina</taxon>
    </lineage>
</organism>
<dbReference type="EC" id="2.7.7.18" evidence="11"/>
<evidence type="ECO:0000256" key="9">
    <source>
        <dbReference type="ARBA" id="ARBA00023027"/>
    </source>
</evidence>
<name>A0AAN0RKN1_9RHOB</name>
<dbReference type="PANTHER" id="PTHR39321:SF3">
    <property type="entry name" value="PHOSPHOPANTETHEINE ADENYLYLTRANSFERASE"/>
    <property type="match status" value="1"/>
</dbReference>
<protein>
    <recommendedName>
        <fullName evidence="11">Probable nicotinate-nucleotide adenylyltransferase</fullName>
        <ecNumber evidence="11">2.7.7.18</ecNumber>
    </recommendedName>
    <alternativeName>
        <fullName evidence="11">Deamido-NAD(+) diphosphorylase</fullName>
    </alternativeName>
    <alternativeName>
        <fullName evidence="11">Deamido-NAD(+) pyrophosphorylase</fullName>
    </alternativeName>
    <alternativeName>
        <fullName evidence="11">Nicotinate mononucleotide adenylyltransferase</fullName>
        <shortName evidence="11">NaMN adenylyltransferase</shortName>
    </alternativeName>
</protein>
<dbReference type="NCBIfam" id="NF000843">
    <property type="entry name" value="PRK00071.2-2"/>
    <property type="match status" value="1"/>
</dbReference>
<dbReference type="EMBL" id="CP003984">
    <property type="protein sequence ID" value="AII88026.1"/>
    <property type="molecule type" value="Genomic_DNA"/>
</dbReference>
<evidence type="ECO:0000256" key="5">
    <source>
        <dbReference type="ARBA" id="ARBA00022679"/>
    </source>
</evidence>
<evidence type="ECO:0000256" key="1">
    <source>
        <dbReference type="ARBA" id="ARBA00002324"/>
    </source>
</evidence>
<evidence type="ECO:0000256" key="10">
    <source>
        <dbReference type="ARBA" id="ARBA00048721"/>
    </source>
</evidence>
<dbReference type="HAMAP" id="MF_00244">
    <property type="entry name" value="NaMN_adenylyltr"/>
    <property type="match status" value="1"/>
</dbReference>
<evidence type="ECO:0000259" key="12">
    <source>
        <dbReference type="Pfam" id="PF01467"/>
    </source>
</evidence>
<dbReference type="InterPro" id="IPR014729">
    <property type="entry name" value="Rossmann-like_a/b/a_fold"/>
</dbReference>
<accession>A0AAN0RKN1</accession>
<feature type="domain" description="Cytidyltransferase-like" evidence="12">
    <location>
        <begin position="17"/>
        <end position="196"/>
    </location>
</feature>
<keyword evidence="9 11" id="KW-0520">NAD</keyword>
<dbReference type="SUPFAM" id="SSF52374">
    <property type="entry name" value="Nucleotidylyl transferase"/>
    <property type="match status" value="1"/>
</dbReference>
<dbReference type="GO" id="GO:0005524">
    <property type="term" value="F:ATP binding"/>
    <property type="evidence" value="ECO:0007669"/>
    <property type="project" value="UniProtKB-KW"/>
</dbReference>
<reference evidence="13 14" key="1">
    <citation type="journal article" date="2014" name="ISME J.">
        <title>Adaptation of an abundant Roseobacter RCA organism to pelagic systems revealed by genomic and transcriptomic analyses.</title>
        <authorList>
            <person name="Voget S."/>
            <person name="Wemheuer B."/>
            <person name="Brinkhoff T."/>
            <person name="Vollmers J."/>
            <person name="Dietrich S."/>
            <person name="Giebel H.A."/>
            <person name="Beardsley C."/>
            <person name="Sardemann C."/>
            <person name="Bakenhus I."/>
            <person name="Billerbeck S."/>
            <person name="Daniel R."/>
            <person name="Simon M."/>
        </authorList>
    </citation>
    <scope>NUCLEOTIDE SEQUENCE [LARGE SCALE GENOMIC DNA]</scope>
    <source>
        <strain evidence="13 14">RCA23</strain>
    </source>
</reference>
<dbReference type="InterPro" id="IPR004821">
    <property type="entry name" value="Cyt_trans-like"/>
</dbReference>
<keyword evidence="6 11" id="KW-0548">Nucleotidyltransferase</keyword>
<dbReference type="Gene3D" id="3.40.50.620">
    <property type="entry name" value="HUPs"/>
    <property type="match status" value="1"/>
</dbReference>
<comment type="pathway">
    <text evidence="2 11">Cofactor biosynthesis; NAD(+) biosynthesis; deamido-NAD(+) from nicotinate D-ribonucleotide: step 1/1.</text>
</comment>
<dbReference type="Pfam" id="PF01467">
    <property type="entry name" value="CTP_transf_like"/>
    <property type="match status" value="1"/>
</dbReference>
<evidence type="ECO:0000256" key="11">
    <source>
        <dbReference type="HAMAP-Rule" id="MF_00244"/>
    </source>
</evidence>
<keyword evidence="7 11" id="KW-0547">Nucleotide-binding</keyword>
<evidence type="ECO:0000256" key="6">
    <source>
        <dbReference type="ARBA" id="ARBA00022695"/>
    </source>
</evidence>
<keyword evidence="14" id="KW-1185">Reference proteome</keyword>
<dbReference type="NCBIfam" id="TIGR00482">
    <property type="entry name" value="nicotinate (nicotinamide) nucleotide adenylyltransferase"/>
    <property type="match status" value="1"/>
</dbReference>
<dbReference type="GO" id="GO:0009435">
    <property type="term" value="P:NAD+ biosynthetic process"/>
    <property type="evidence" value="ECO:0007669"/>
    <property type="project" value="UniProtKB-UniRule"/>
</dbReference>
<sequence length="200" mass="22414">MLRFNLPKSNAGRRVGLLGGSFDPAHEGHVRISEQALKRFDLDQVWWLVSPANPLKPQGPAPLDKRVAHAKRLIDHPRIVITDVETQLDTRFTFDSLRALRDIYSTTRFTWLMGADNLAQIHQWRDWQDIFQLMPVGVLARPGQGLAAQCAPAARRFASARLAARDSRLLSHCTAPAWCFVDMPQNPASSSAIRNRGGWG</sequence>
<evidence type="ECO:0000256" key="7">
    <source>
        <dbReference type="ARBA" id="ARBA00022741"/>
    </source>
</evidence>
<dbReference type="Proteomes" id="UP000028680">
    <property type="component" value="Chromosome"/>
</dbReference>
<dbReference type="KEGG" id="ptp:RCA23_c25070"/>
<dbReference type="CDD" id="cd02165">
    <property type="entry name" value="NMNAT"/>
    <property type="match status" value="1"/>
</dbReference>
<dbReference type="InterPro" id="IPR005248">
    <property type="entry name" value="NadD/NMNAT"/>
</dbReference>
<dbReference type="GO" id="GO:0004515">
    <property type="term" value="F:nicotinate-nucleotide adenylyltransferase activity"/>
    <property type="evidence" value="ECO:0007669"/>
    <property type="project" value="UniProtKB-UniRule"/>
</dbReference>
<evidence type="ECO:0000313" key="13">
    <source>
        <dbReference type="EMBL" id="AII88026.1"/>
    </source>
</evidence>
<dbReference type="AlphaFoldDB" id="A0AAN0RKN1"/>
<dbReference type="PANTHER" id="PTHR39321">
    <property type="entry name" value="NICOTINATE-NUCLEOTIDE ADENYLYLTRANSFERASE-RELATED"/>
    <property type="match status" value="1"/>
</dbReference>
<keyword evidence="4 11" id="KW-0662">Pyridine nucleotide biosynthesis</keyword>
<evidence type="ECO:0000256" key="8">
    <source>
        <dbReference type="ARBA" id="ARBA00022840"/>
    </source>
</evidence>
<comment type="catalytic activity">
    <reaction evidence="10 11">
        <text>nicotinate beta-D-ribonucleotide + ATP + H(+) = deamido-NAD(+) + diphosphate</text>
        <dbReference type="Rhea" id="RHEA:22860"/>
        <dbReference type="ChEBI" id="CHEBI:15378"/>
        <dbReference type="ChEBI" id="CHEBI:30616"/>
        <dbReference type="ChEBI" id="CHEBI:33019"/>
        <dbReference type="ChEBI" id="CHEBI:57502"/>
        <dbReference type="ChEBI" id="CHEBI:58437"/>
        <dbReference type="EC" id="2.7.7.18"/>
    </reaction>
</comment>
<keyword evidence="8 11" id="KW-0067">ATP-binding</keyword>
<comment type="function">
    <text evidence="1 11">Catalyzes the reversible adenylation of nicotinate mononucleotide (NaMN) to nicotinic acid adenine dinucleotide (NaAD).</text>
</comment>
<evidence type="ECO:0000256" key="4">
    <source>
        <dbReference type="ARBA" id="ARBA00022642"/>
    </source>
</evidence>
<evidence type="ECO:0000256" key="2">
    <source>
        <dbReference type="ARBA" id="ARBA00005019"/>
    </source>
</evidence>
<evidence type="ECO:0000256" key="3">
    <source>
        <dbReference type="ARBA" id="ARBA00009014"/>
    </source>
</evidence>
<comment type="similarity">
    <text evidence="3 11">Belongs to the NadD family.</text>
</comment>
<dbReference type="NCBIfam" id="TIGR00125">
    <property type="entry name" value="cyt_tran_rel"/>
    <property type="match status" value="1"/>
</dbReference>
<keyword evidence="5 11" id="KW-0808">Transferase</keyword>
<evidence type="ECO:0000313" key="14">
    <source>
        <dbReference type="Proteomes" id="UP000028680"/>
    </source>
</evidence>
<proteinExistence type="inferred from homology"/>
<gene>
    <name evidence="11 13" type="primary">nadD</name>
    <name evidence="13" type="ORF">RCA23_c25070</name>
</gene>